<dbReference type="AlphaFoldDB" id="A0A542X952"/>
<name>A0A542X952_9MICO</name>
<protein>
    <submittedName>
        <fullName evidence="3">Uncharacterized protein DUF1795</fullName>
    </submittedName>
</protein>
<evidence type="ECO:0000256" key="1">
    <source>
        <dbReference type="SAM" id="MobiDB-lite"/>
    </source>
</evidence>
<dbReference type="InterPro" id="IPR016123">
    <property type="entry name" value="Mog1/PsbP_a/b/a-sand"/>
</dbReference>
<proteinExistence type="predicted"/>
<comment type="caution">
    <text evidence="3">The sequence shown here is derived from an EMBL/GenBank/DDBJ whole genome shotgun (WGS) entry which is preliminary data.</text>
</comment>
<evidence type="ECO:0000256" key="2">
    <source>
        <dbReference type="SAM" id="SignalP"/>
    </source>
</evidence>
<dbReference type="Proteomes" id="UP000318336">
    <property type="component" value="Unassembled WGS sequence"/>
</dbReference>
<feature type="signal peptide" evidence="2">
    <location>
        <begin position="1"/>
        <end position="23"/>
    </location>
</feature>
<gene>
    <name evidence="3" type="ORF">FB554_0496</name>
</gene>
<evidence type="ECO:0000313" key="3">
    <source>
        <dbReference type="EMBL" id="TQL32372.1"/>
    </source>
</evidence>
<evidence type="ECO:0000313" key="4">
    <source>
        <dbReference type="Proteomes" id="UP000318336"/>
    </source>
</evidence>
<dbReference type="RefSeq" id="WP_142004484.1">
    <property type="nucleotide sequence ID" value="NZ_CAJTBP010000001.1"/>
</dbReference>
<keyword evidence="2" id="KW-0732">Signal</keyword>
<feature type="compositionally biased region" description="Low complexity" evidence="1">
    <location>
        <begin position="239"/>
        <end position="260"/>
    </location>
</feature>
<dbReference type="PROSITE" id="PS51257">
    <property type="entry name" value="PROKAR_LIPOPROTEIN"/>
    <property type="match status" value="1"/>
</dbReference>
<feature type="region of interest" description="Disordered" evidence="1">
    <location>
        <begin position="29"/>
        <end position="50"/>
    </location>
</feature>
<keyword evidence="4" id="KW-1185">Reference proteome</keyword>
<dbReference type="Gene3D" id="3.40.1000.10">
    <property type="entry name" value="Mog1/PsbP, alpha/beta/alpha sandwich"/>
    <property type="match status" value="1"/>
</dbReference>
<dbReference type="SUPFAM" id="SSF55724">
    <property type="entry name" value="Mog1p/PsbP-like"/>
    <property type="match status" value="1"/>
</dbReference>
<sequence length="260" mass="26530">MIGPRLLRLLLPLPVAAVLTSCAVSVDESQVPSDAPSLPTTLEVPGPTNLQTDAAEGAVAAKDKSFGVAAPEGWADDTGKQPSTVLFLRSPDQAGKIYPSFSVVRTSLKEPPPLGELVEQGMIAQRQKGATVTRLADRTIGGVPAAGYRMTRTTEEIPVTQTQYYLVQNGSVFITTMTSASSNAGPTGGVQNGILNSWSWGAPPAPSSTPGSTSPTSSDATSSDAASSDSDKDGEDGDSTSSSTSSDSPAPSATPSTSTD</sequence>
<organism evidence="3 4">
    <name type="scientific">Barrientosiimonas humi</name>
    <dbReference type="NCBI Taxonomy" id="999931"/>
    <lineage>
        <taxon>Bacteria</taxon>
        <taxon>Bacillati</taxon>
        <taxon>Actinomycetota</taxon>
        <taxon>Actinomycetes</taxon>
        <taxon>Micrococcales</taxon>
        <taxon>Dermacoccaceae</taxon>
        <taxon>Barrientosiimonas</taxon>
    </lineage>
</organism>
<feature type="region of interest" description="Disordered" evidence="1">
    <location>
        <begin position="184"/>
        <end position="260"/>
    </location>
</feature>
<feature type="compositionally biased region" description="Low complexity" evidence="1">
    <location>
        <begin position="208"/>
        <end position="228"/>
    </location>
</feature>
<dbReference type="OrthoDB" id="5148762at2"/>
<accession>A0A542X952</accession>
<feature type="chain" id="PRO_5038339392" evidence="2">
    <location>
        <begin position="24"/>
        <end position="260"/>
    </location>
</feature>
<dbReference type="EMBL" id="VFOK01000001">
    <property type="protein sequence ID" value="TQL32372.1"/>
    <property type="molecule type" value="Genomic_DNA"/>
</dbReference>
<reference evidence="3 4" key="1">
    <citation type="submission" date="2019-06" db="EMBL/GenBank/DDBJ databases">
        <title>Sequencing the genomes of 1000 actinobacteria strains.</title>
        <authorList>
            <person name="Klenk H.-P."/>
        </authorList>
    </citation>
    <scope>NUCLEOTIDE SEQUENCE [LARGE SCALE GENOMIC DNA]</scope>
    <source>
        <strain evidence="3 4">DSM 24617</strain>
    </source>
</reference>